<keyword evidence="4 10" id="KW-1133">Transmembrane helix</keyword>
<keyword evidence="10" id="KW-1003">Cell membrane</keyword>
<proteinExistence type="inferred from homology"/>
<dbReference type="InterPro" id="IPR036291">
    <property type="entry name" value="NAD(P)-bd_dom_sf"/>
</dbReference>
<evidence type="ECO:0000256" key="7">
    <source>
        <dbReference type="ARBA" id="ARBA00023136"/>
    </source>
</evidence>
<dbReference type="RefSeq" id="WP_245131133.1">
    <property type="nucleotide sequence ID" value="NZ_JALJEJ010000007.1"/>
</dbReference>
<feature type="transmembrane region" description="Helical" evidence="10">
    <location>
        <begin position="431"/>
        <end position="448"/>
    </location>
</feature>
<feature type="transmembrane region" description="Helical" evidence="10">
    <location>
        <begin position="454"/>
        <end position="471"/>
    </location>
</feature>
<feature type="transmembrane region" description="Helical" evidence="10">
    <location>
        <begin position="357"/>
        <end position="375"/>
    </location>
</feature>
<dbReference type="PANTHER" id="PTHR35330:SF1">
    <property type="entry name" value="SIROHEME BIOSYNTHESIS PROTEIN MET8"/>
    <property type="match status" value="1"/>
</dbReference>
<dbReference type="SUPFAM" id="SSF51735">
    <property type="entry name" value="NAD(P)-binding Rossmann-fold domains"/>
    <property type="match status" value="1"/>
</dbReference>
<evidence type="ECO:0000256" key="2">
    <source>
        <dbReference type="ARBA" id="ARBA00005010"/>
    </source>
</evidence>
<gene>
    <name evidence="12" type="ORF">MUY27_14795</name>
</gene>
<comment type="subcellular location">
    <subcellularLocation>
        <location evidence="10">Cell membrane</location>
        <topology evidence="10">Multi-pass membrane protein</topology>
    </subcellularLocation>
    <subcellularLocation>
        <location evidence="1">Membrane</location>
        <topology evidence="1">Multi-pass membrane protein</topology>
    </subcellularLocation>
</comment>
<dbReference type="Pfam" id="PF13241">
    <property type="entry name" value="NAD_binding_7"/>
    <property type="match status" value="1"/>
</dbReference>
<dbReference type="PANTHER" id="PTHR35330">
    <property type="entry name" value="SIROHEME BIOSYNTHESIS PROTEIN MET8"/>
    <property type="match status" value="1"/>
</dbReference>
<comment type="similarity">
    <text evidence="10">Belongs to the 4-toluene sulfonate uptake permease (TSUP) (TC 2.A.102) family.</text>
</comment>
<keyword evidence="5" id="KW-0560">Oxidoreductase</keyword>
<keyword evidence="8" id="KW-0627">Porphyrin biosynthesis</keyword>
<feature type="transmembrane region" description="Helical" evidence="10">
    <location>
        <begin position="223"/>
        <end position="242"/>
    </location>
</feature>
<evidence type="ECO:0000259" key="11">
    <source>
        <dbReference type="Pfam" id="PF14824"/>
    </source>
</evidence>
<evidence type="ECO:0000256" key="4">
    <source>
        <dbReference type="ARBA" id="ARBA00022989"/>
    </source>
</evidence>
<keyword evidence="7 10" id="KW-0472">Membrane</keyword>
<evidence type="ECO:0000256" key="10">
    <source>
        <dbReference type="RuleBase" id="RU363041"/>
    </source>
</evidence>
<comment type="caution">
    <text evidence="12">The sequence shown here is derived from an EMBL/GenBank/DDBJ whole genome shotgun (WGS) entry which is preliminary data.</text>
</comment>
<feature type="transmembrane region" description="Helical" evidence="10">
    <location>
        <begin position="483"/>
        <end position="503"/>
    </location>
</feature>
<reference evidence="12" key="1">
    <citation type="submission" date="2022-04" db="EMBL/GenBank/DDBJ databases">
        <title>Mucilaginibacter sp. RS28 isolated from freshwater.</title>
        <authorList>
            <person name="Ko S.-R."/>
        </authorList>
    </citation>
    <scope>NUCLEOTIDE SEQUENCE</scope>
    <source>
        <strain evidence="12">RS28</strain>
    </source>
</reference>
<evidence type="ECO:0000313" key="12">
    <source>
        <dbReference type="EMBL" id="MCJ8210984.1"/>
    </source>
</evidence>
<dbReference type="GO" id="GO:0043115">
    <property type="term" value="F:precorrin-2 dehydrogenase activity"/>
    <property type="evidence" value="ECO:0007669"/>
    <property type="project" value="UniProtKB-EC"/>
</dbReference>
<dbReference type="GO" id="GO:0005886">
    <property type="term" value="C:plasma membrane"/>
    <property type="evidence" value="ECO:0007669"/>
    <property type="project" value="UniProtKB-SubCell"/>
</dbReference>
<evidence type="ECO:0000256" key="8">
    <source>
        <dbReference type="ARBA" id="ARBA00023244"/>
    </source>
</evidence>
<dbReference type="Gene3D" id="3.30.160.110">
    <property type="entry name" value="Siroheme synthase, domain 2"/>
    <property type="match status" value="1"/>
</dbReference>
<dbReference type="Proteomes" id="UP001139450">
    <property type="component" value="Unassembled WGS sequence"/>
</dbReference>
<dbReference type="Pfam" id="PF01925">
    <property type="entry name" value="TauE"/>
    <property type="match status" value="1"/>
</dbReference>
<evidence type="ECO:0000256" key="1">
    <source>
        <dbReference type="ARBA" id="ARBA00004141"/>
    </source>
</evidence>
<evidence type="ECO:0000256" key="9">
    <source>
        <dbReference type="ARBA" id="ARBA00047561"/>
    </source>
</evidence>
<dbReference type="NCBIfam" id="TIGR01470">
    <property type="entry name" value="cysG_Nterm"/>
    <property type="match status" value="1"/>
</dbReference>
<organism evidence="12 13">
    <name type="scientific">Mucilaginibacter straminoryzae</name>
    <dbReference type="NCBI Taxonomy" id="2932774"/>
    <lineage>
        <taxon>Bacteria</taxon>
        <taxon>Pseudomonadati</taxon>
        <taxon>Bacteroidota</taxon>
        <taxon>Sphingobacteriia</taxon>
        <taxon>Sphingobacteriales</taxon>
        <taxon>Sphingobacteriaceae</taxon>
        <taxon>Mucilaginibacter</taxon>
    </lineage>
</organism>
<feature type="transmembrane region" description="Helical" evidence="10">
    <location>
        <begin position="257"/>
        <end position="281"/>
    </location>
</feature>
<accession>A0A9X1X4Q5</accession>
<evidence type="ECO:0000256" key="6">
    <source>
        <dbReference type="ARBA" id="ARBA00023027"/>
    </source>
</evidence>
<feature type="transmembrane region" description="Helical" evidence="10">
    <location>
        <begin position="326"/>
        <end position="345"/>
    </location>
</feature>
<keyword evidence="3 10" id="KW-0812">Transmembrane</keyword>
<dbReference type="Pfam" id="PF14824">
    <property type="entry name" value="Sirohm_synth_M"/>
    <property type="match status" value="1"/>
</dbReference>
<comment type="pathway">
    <text evidence="2">Porphyrin-containing compound metabolism; siroheme biosynthesis; sirohydrochlorin from precorrin-2: step 1/1.</text>
</comment>
<comment type="catalytic activity">
    <reaction evidence="9">
        <text>precorrin-2 + NAD(+) = sirohydrochlorin + NADH + 2 H(+)</text>
        <dbReference type="Rhea" id="RHEA:15613"/>
        <dbReference type="ChEBI" id="CHEBI:15378"/>
        <dbReference type="ChEBI" id="CHEBI:57540"/>
        <dbReference type="ChEBI" id="CHEBI:57945"/>
        <dbReference type="ChEBI" id="CHEBI:58351"/>
        <dbReference type="ChEBI" id="CHEBI:58827"/>
        <dbReference type="EC" id="1.3.1.76"/>
    </reaction>
</comment>
<dbReference type="GO" id="GO:0004325">
    <property type="term" value="F:ferrochelatase activity"/>
    <property type="evidence" value="ECO:0007669"/>
    <property type="project" value="InterPro"/>
</dbReference>
<dbReference type="Gene3D" id="3.40.50.720">
    <property type="entry name" value="NAD(P)-binding Rossmann-like Domain"/>
    <property type="match status" value="1"/>
</dbReference>
<dbReference type="SUPFAM" id="SSF75615">
    <property type="entry name" value="Siroheme synthase middle domains-like"/>
    <property type="match status" value="1"/>
</dbReference>
<evidence type="ECO:0000256" key="5">
    <source>
        <dbReference type="ARBA" id="ARBA00023002"/>
    </source>
</evidence>
<keyword evidence="13" id="KW-1185">Reference proteome</keyword>
<name>A0A9X1X4Q5_9SPHI</name>
<feature type="domain" description="Siroheme synthase central" evidence="11">
    <location>
        <begin position="143"/>
        <end position="164"/>
    </location>
</feature>
<dbReference type="InterPro" id="IPR002781">
    <property type="entry name" value="TM_pro_TauE-like"/>
</dbReference>
<protein>
    <recommendedName>
        <fullName evidence="10">Probable membrane transporter protein</fullName>
    </recommendedName>
</protein>
<evidence type="ECO:0000313" key="13">
    <source>
        <dbReference type="Proteomes" id="UP001139450"/>
    </source>
</evidence>
<evidence type="ECO:0000256" key="3">
    <source>
        <dbReference type="ARBA" id="ARBA00022692"/>
    </source>
</evidence>
<dbReference type="InterPro" id="IPR006367">
    <property type="entry name" value="Sirohaem_synthase_N"/>
</dbReference>
<sequence length="507" mass="54954">MTLLPRNNGSGILSAAQTEGNQLFPVFLKLNQLHTVLIGAGNVGLEKLQALLNNSPQAKVTIIALEILPEVTALTADYPQITIIQKAFEEDDLNTADLVVAATNNPQLNDYIRQSARERKLLINVADKPDLCDFYLGSIVKKGDLKIAISTNGKSPTVAKRLKEVLNDGLPDEIDTSLQQLSDLRATLKGDFAYKVKALNEATAVLVKPVEKQKSEFKNTFRWVIWSTIVVSIAVVVTALWAQDPGFRTYVQNVDPLFYYFLGAGFVFAMIDGAIGMSYGVTSQTFSLTMGLPPASASMGVHLSEIMSNGIAGWMHYRLRNINWKLFKLLLIPGAIGAVTGAYLLSSLEEYSKYTKPVVSVYTLILGIVIFRKAIEKKKRKKGDKVKRIQLLGLAGGFIDAVGGGGWGSIVLSTLIAGGRHPRFSLGTVKLSRFFIALMGSVTFILMIGHTTKWPAVAGLILGSALASPIAARISNRISTKAIMVAVGLIVIGTSLKSIYGFAVKFF</sequence>
<dbReference type="AlphaFoldDB" id="A0A9X1X4Q5"/>
<keyword evidence="6" id="KW-0520">NAD</keyword>
<dbReference type="InterPro" id="IPR028281">
    <property type="entry name" value="Sirohaem_synthase_central"/>
</dbReference>
<dbReference type="EMBL" id="JALJEJ010000007">
    <property type="protein sequence ID" value="MCJ8210984.1"/>
    <property type="molecule type" value="Genomic_DNA"/>
</dbReference>
<dbReference type="GO" id="GO:0019354">
    <property type="term" value="P:siroheme biosynthetic process"/>
    <property type="evidence" value="ECO:0007669"/>
    <property type="project" value="InterPro"/>
</dbReference>
<dbReference type="InterPro" id="IPR028161">
    <property type="entry name" value="Met8-like"/>
</dbReference>